<evidence type="ECO:0000256" key="13">
    <source>
        <dbReference type="PIRNR" id="PIRNR001461"/>
    </source>
</evidence>
<evidence type="ECO:0000256" key="9">
    <source>
        <dbReference type="ARBA" id="ARBA00013920"/>
    </source>
</evidence>
<dbReference type="EC" id="5.1.3.1" evidence="8 13"/>
<comment type="cofactor">
    <cofactor evidence="5">
        <name>Fe(2+)</name>
        <dbReference type="ChEBI" id="CHEBI:29033"/>
    </cofactor>
</comment>
<comment type="catalytic activity">
    <reaction evidence="1 13">
        <text>D-ribulose 5-phosphate = D-xylulose 5-phosphate</text>
        <dbReference type="Rhea" id="RHEA:13677"/>
        <dbReference type="ChEBI" id="CHEBI:57737"/>
        <dbReference type="ChEBI" id="CHEBI:58121"/>
        <dbReference type="EC" id="5.1.3.1"/>
    </reaction>
</comment>
<protein>
    <recommendedName>
        <fullName evidence="9 13">Ribulose-phosphate 3-epimerase</fullName>
        <ecNumber evidence="8 13">5.1.3.1</ecNumber>
    </recommendedName>
</protein>
<name>A0A9P3HCV3_9FUNG</name>
<accession>A0A9P3HCV3</accession>
<dbReference type="SUPFAM" id="SSF51366">
    <property type="entry name" value="Ribulose-phoshate binding barrel"/>
    <property type="match status" value="1"/>
</dbReference>
<feature type="binding site" evidence="15">
    <location>
        <position position="34"/>
    </location>
    <ligand>
        <name>a divalent metal cation</name>
        <dbReference type="ChEBI" id="CHEBI:60240"/>
    </ligand>
</feature>
<reference evidence="17" key="1">
    <citation type="submission" date="2021-11" db="EMBL/GenBank/DDBJ databases">
        <authorList>
            <person name="Herlambang A."/>
            <person name="Guo Y."/>
            <person name="Takashima Y."/>
            <person name="Nishizawa T."/>
        </authorList>
    </citation>
    <scope>NUCLEOTIDE SEQUENCE</scope>
    <source>
        <strain evidence="17">E1425</strain>
    </source>
</reference>
<comment type="pathway">
    <text evidence="6">Carbohydrate degradation; pentose phosphate pathway; D-xylulose 5-phosphate from D-ribulose 5-phosphate (non-oxidative stage): step 1/1.</text>
</comment>
<dbReference type="Pfam" id="PF00834">
    <property type="entry name" value="Ribul_P_3_epim"/>
    <property type="match status" value="1"/>
</dbReference>
<dbReference type="OrthoDB" id="1927044at2759"/>
<evidence type="ECO:0000256" key="6">
    <source>
        <dbReference type="ARBA" id="ARBA00005016"/>
    </source>
</evidence>
<keyword evidence="13" id="KW-0119">Carbohydrate metabolism</keyword>
<evidence type="ECO:0000313" key="17">
    <source>
        <dbReference type="EMBL" id="GJJ74374.1"/>
    </source>
</evidence>
<evidence type="ECO:0000256" key="2">
    <source>
        <dbReference type="ARBA" id="ARBA00001936"/>
    </source>
</evidence>
<feature type="binding site" evidence="16">
    <location>
        <position position="67"/>
    </location>
    <ligand>
        <name>substrate</name>
    </ligand>
</feature>
<feature type="binding site" evidence="16">
    <location>
        <position position="9"/>
    </location>
    <ligand>
        <name>substrate</name>
    </ligand>
</feature>
<dbReference type="GO" id="GO:0004750">
    <property type="term" value="F:D-ribulose-phosphate 3-epimerase activity"/>
    <property type="evidence" value="ECO:0007669"/>
    <property type="project" value="UniProtKB-EC"/>
</dbReference>
<keyword evidence="15" id="KW-0862">Zinc</keyword>
<evidence type="ECO:0000256" key="8">
    <source>
        <dbReference type="ARBA" id="ARBA00013188"/>
    </source>
</evidence>
<keyword evidence="12 15" id="KW-0170">Cobalt</keyword>
<evidence type="ECO:0000256" key="3">
    <source>
        <dbReference type="ARBA" id="ARBA00001941"/>
    </source>
</evidence>
<evidence type="ECO:0000256" key="10">
    <source>
        <dbReference type="ARBA" id="ARBA00022723"/>
    </source>
</evidence>
<organism evidence="17 18">
    <name type="scientific">Entomortierella parvispora</name>
    <dbReference type="NCBI Taxonomy" id="205924"/>
    <lineage>
        <taxon>Eukaryota</taxon>
        <taxon>Fungi</taxon>
        <taxon>Fungi incertae sedis</taxon>
        <taxon>Mucoromycota</taxon>
        <taxon>Mortierellomycotina</taxon>
        <taxon>Mortierellomycetes</taxon>
        <taxon>Mortierellales</taxon>
        <taxon>Mortierellaceae</taxon>
        <taxon>Entomortierella</taxon>
    </lineage>
</organism>
<comment type="cofactor">
    <cofactor evidence="2">
        <name>Mn(2+)</name>
        <dbReference type="ChEBI" id="CHEBI:29035"/>
    </cofactor>
</comment>
<evidence type="ECO:0000256" key="5">
    <source>
        <dbReference type="ARBA" id="ARBA00001954"/>
    </source>
</evidence>
<dbReference type="FunFam" id="3.20.20.70:FF:000171">
    <property type="entry name" value="Ribulose-phosphate 3-epimerase"/>
    <property type="match status" value="1"/>
</dbReference>
<dbReference type="HAMAP" id="MF_02227">
    <property type="entry name" value="RPE"/>
    <property type="match status" value="1"/>
</dbReference>
<feature type="active site" description="Proton acceptor" evidence="14">
    <location>
        <position position="36"/>
    </location>
</feature>
<feature type="binding site" evidence="16">
    <location>
        <begin position="143"/>
        <end position="146"/>
    </location>
    <ligand>
        <name>substrate</name>
    </ligand>
</feature>
<evidence type="ECO:0000256" key="16">
    <source>
        <dbReference type="PIRSR" id="PIRSR001461-3"/>
    </source>
</evidence>
<dbReference type="PANTHER" id="PTHR11749">
    <property type="entry name" value="RIBULOSE-5-PHOSPHATE-3-EPIMERASE"/>
    <property type="match status" value="1"/>
</dbReference>
<dbReference type="InterPro" id="IPR011060">
    <property type="entry name" value="RibuloseP-bd_barrel"/>
</dbReference>
<feature type="binding site" evidence="16">
    <location>
        <position position="174"/>
    </location>
    <ligand>
        <name>substrate</name>
    </ligand>
</feature>
<evidence type="ECO:0000256" key="15">
    <source>
        <dbReference type="PIRSR" id="PIRSR001461-2"/>
    </source>
</evidence>
<dbReference type="NCBIfam" id="NF004076">
    <property type="entry name" value="PRK05581.1-4"/>
    <property type="match status" value="1"/>
</dbReference>
<proteinExistence type="inferred from homology"/>
<dbReference type="EMBL" id="BQFW01000009">
    <property type="protein sequence ID" value="GJJ74374.1"/>
    <property type="molecule type" value="Genomic_DNA"/>
</dbReference>
<keyword evidence="15" id="KW-0464">Manganese</keyword>
<dbReference type="PROSITE" id="PS01085">
    <property type="entry name" value="RIBUL_P_3_EPIMER_1"/>
    <property type="match status" value="1"/>
</dbReference>
<comment type="cofactor">
    <cofactor evidence="4">
        <name>Zn(2+)</name>
        <dbReference type="ChEBI" id="CHEBI:29105"/>
    </cofactor>
</comment>
<reference evidence="17" key="2">
    <citation type="journal article" date="2022" name="Microbiol. Resour. Announc.">
        <title>Whole-Genome Sequence of Entomortierella parvispora E1425, a Mucoromycotan Fungus Associated with Burkholderiaceae-Related Endosymbiotic Bacteria.</title>
        <authorList>
            <person name="Herlambang A."/>
            <person name="Guo Y."/>
            <person name="Takashima Y."/>
            <person name="Narisawa K."/>
            <person name="Ohta H."/>
            <person name="Nishizawa T."/>
        </authorList>
    </citation>
    <scope>NUCLEOTIDE SEQUENCE</scope>
    <source>
        <strain evidence="17">E1425</strain>
    </source>
</reference>
<keyword evidence="11 13" id="KW-0413">Isomerase</keyword>
<dbReference type="Proteomes" id="UP000827284">
    <property type="component" value="Unassembled WGS sequence"/>
</dbReference>
<evidence type="ECO:0000313" key="18">
    <source>
        <dbReference type="Proteomes" id="UP000827284"/>
    </source>
</evidence>
<comment type="cofactor">
    <cofactor evidence="15">
        <name>a divalent metal cation</name>
        <dbReference type="ChEBI" id="CHEBI:60240"/>
    </cofactor>
    <text evidence="15">Binds 1 divalent metal cation per subunit.</text>
</comment>
<comment type="caution">
    <text evidence="17">The sequence shown here is derived from an EMBL/GenBank/DDBJ whole genome shotgun (WGS) entry which is preliminary data.</text>
</comment>
<evidence type="ECO:0000256" key="1">
    <source>
        <dbReference type="ARBA" id="ARBA00001782"/>
    </source>
</evidence>
<dbReference type="InterPro" id="IPR013785">
    <property type="entry name" value="Aldolase_TIM"/>
</dbReference>
<keyword evidence="10 15" id="KW-0479">Metal-binding</keyword>
<gene>
    <name evidence="17" type="ORF">EMPS_06732</name>
</gene>
<dbReference type="InterPro" id="IPR026019">
    <property type="entry name" value="Ribul_P_3_epim"/>
</dbReference>
<comment type="cofactor">
    <cofactor evidence="3">
        <name>Co(2+)</name>
        <dbReference type="ChEBI" id="CHEBI:48828"/>
    </cofactor>
</comment>
<dbReference type="GO" id="GO:0005975">
    <property type="term" value="P:carbohydrate metabolic process"/>
    <property type="evidence" value="ECO:0007669"/>
    <property type="project" value="InterPro"/>
</dbReference>
<evidence type="ECO:0000256" key="4">
    <source>
        <dbReference type="ARBA" id="ARBA00001947"/>
    </source>
</evidence>
<feature type="active site" description="Proton donor" evidence="14">
    <location>
        <position position="172"/>
    </location>
</feature>
<dbReference type="GO" id="GO:0046872">
    <property type="term" value="F:metal ion binding"/>
    <property type="evidence" value="ECO:0007669"/>
    <property type="project" value="UniProtKB-KW"/>
</dbReference>
<sequence length="227" mass="24497">MPIAKISPSLLSGDFGILAAECKRMVSHGADWLHMDVMDGHFVPNITIGAPVISCLTKHLNAFLDCHMMVSHPEKWVDDFAKAGASLYCFHIEATQDASALIDQIHAAGMKAGVAVKPKTPISTVMELGDKMDMCLVMTVEPGFGGQRFMAECMPKVKELRARYPNLDIEVDGGIAMENIEAAAKAGANVIVAGTSIFKAQDISGTIESFRTFVNTEQALLEAENKK</sequence>
<dbReference type="Gene3D" id="3.20.20.70">
    <property type="entry name" value="Aldolase class I"/>
    <property type="match status" value="1"/>
</dbReference>
<feature type="binding site" evidence="15">
    <location>
        <position position="67"/>
    </location>
    <ligand>
        <name>a divalent metal cation</name>
        <dbReference type="ChEBI" id="CHEBI:60240"/>
    </ligand>
</feature>
<dbReference type="PIRSF" id="PIRSF001461">
    <property type="entry name" value="RPE"/>
    <property type="match status" value="1"/>
</dbReference>
<dbReference type="AlphaFoldDB" id="A0A9P3HCV3"/>
<dbReference type="NCBIfam" id="TIGR01163">
    <property type="entry name" value="rpe"/>
    <property type="match status" value="1"/>
</dbReference>
<feature type="binding site" evidence="15">
    <location>
        <position position="36"/>
    </location>
    <ligand>
        <name>a divalent metal cation</name>
        <dbReference type="ChEBI" id="CHEBI:60240"/>
    </ligand>
</feature>
<comment type="similarity">
    <text evidence="7 13">Belongs to the ribulose-phosphate 3-epimerase family.</text>
</comment>
<evidence type="ECO:0000256" key="12">
    <source>
        <dbReference type="ARBA" id="ARBA00023285"/>
    </source>
</evidence>
<feature type="binding site" evidence="16">
    <location>
        <begin position="194"/>
        <end position="195"/>
    </location>
    <ligand>
        <name>substrate</name>
    </ligand>
</feature>
<keyword evidence="18" id="KW-1185">Reference proteome</keyword>
<dbReference type="GO" id="GO:0006098">
    <property type="term" value="P:pentose-phosphate shunt"/>
    <property type="evidence" value="ECO:0007669"/>
    <property type="project" value="InterPro"/>
</dbReference>
<dbReference type="CDD" id="cd00429">
    <property type="entry name" value="RPE"/>
    <property type="match status" value="1"/>
</dbReference>
<evidence type="ECO:0000256" key="7">
    <source>
        <dbReference type="ARBA" id="ARBA00009541"/>
    </source>
</evidence>
<feature type="binding site" evidence="15">
    <location>
        <position position="172"/>
    </location>
    <ligand>
        <name>a divalent metal cation</name>
        <dbReference type="ChEBI" id="CHEBI:60240"/>
    </ligand>
</feature>
<dbReference type="InterPro" id="IPR000056">
    <property type="entry name" value="Ribul_P_3_epim-like"/>
</dbReference>
<evidence type="ECO:0000256" key="11">
    <source>
        <dbReference type="ARBA" id="ARBA00023235"/>
    </source>
</evidence>
<evidence type="ECO:0000256" key="14">
    <source>
        <dbReference type="PIRSR" id="PIRSR001461-1"/>
    </source>
</evidence>